<dbReference type="Gene3D" id="3.40.50.620">
    <property type="entry name" value="HUPs"/>
    <property type="match status" value="1"/>
</dbReference>
<evidence type="ECO:0000259" key="2">
    <source>
        <dbReference type="Pfam" id="PF02698"/>
    </source>
</evidence>
<dbReference type="OrthoDB" id="9809813at2"/>
<dbReference type="AlphaFoldDB" id="A0A380TZE8"/>
<name>A0A380TZE8_9PAST</name>
<keyword evidence="4" id="KW-1185">Reference proteome</keyword>
<dbReference type="GO" id="GO:0043164">
    <property type="term" value="P:Gram-negative-bacterium-type cell wall biogenesis"/>
    <property type="evidence" value="ECO:0007669"/>
    <property type="project" value="TreeGrafter"/>
</dbReference>
<evidence type="ECO:0000313" key="4">
    <source>
        <dbReference type="Proteomes" id="UP000254649"/>
    </source>
</evidence>
<dbReference type="Pfam" id="PF02698">
    <property type="entry name" value="DUF218"/>
    <property type="match status" value="1"/>
</dbReference>
<dbReference type="InterPro" id="IPR051599">
    <property type="entry name" value="Cell_Envelope_Assoc"/>
</dbReference>
<keyword evidence="1" id="KW-0812">Transmembrane</keyword>
<dbReference type="GO" id="GO:0005886">
    <property type="term" value="C:plasma membrane"/>
    <property type="evidence" value="ECO:0007669"/>
    <property type="project" value="TreeGrafter"/>
</dbReference>
<keyword evidence="1" id="KW-1133">Transmembrane helix</keyword>
<dbReference type="Proteomes" id="UP000254649">
    <property type="component" value="Unassembled WGS sequence"/>
</dbReference>
<sequence length="248" mass="28384">MFEFTKIVTNIILPPFDVIILLLVSACLFLFRFKKLAFLTALLSVAILYICSIPYTAQKLTDSLVKEDNLTLNDYRQAQAIVVLGGGLRDSKELYNSITVPGLPLERMRYASYLHKETELPILISGASPNGNSEAKVMGQEFFTFFGVQPKWLEEKSTNTKENALYTKEILDREKISHIVLVTHQWHMQRAKMLFERQGFTVYPASVGEGRTPESYGLNYMHFIPQAGALNANMQLLKEWIGYWKEKF</sequence>
<dbReference type="GO" id="GO:0000270">
    <property type="term" value="P:peptidoglycan metabolic process"/>
    <property type="evidence" value="ECO:0007669"/>
    <property type="project" value="TreeGrafter"/>
</dbReference>
<dbReference type="PANTHER" id="PTHR30336">
    <property type="entry name" value="INNER MEMBRANE PROTEIN, PROBABLE PERMEASE"/>
    <property type="match status" value="1"/>
</dbReference>
<feature type="domain" description="DUF218" evidence="2">
    <location>
        <begin position="79"/>
        <end position="242"/>
    </location>
</feature>
<feature type="transmembrane region" description="Helical" evidence="1">
    <location>
        <begin position="12"/>
        <end position="31"/>
    </location>
</feature>
<keyword evidence="1" id="KW-0472">Membrane</keyword>
<reference evidence="3 4" key="1">
    <citation type="submission" date="2018-06" db="EMBL/GenBank/DDBJ databases">
        <authorList>
            <consortium name="Pathogen Informatics"/>
            <person name="Doyle S."/>
        </authorList>
    </citation>
    <scope>NUCLEOTIDE SEQUENCE [LARGE SCALE GENOMIC DNA]</scope>
    <source>
        <strain evidence="3 4">NCTC10801</strain>
    </source>
</reference>
<dbReference type="CDD" id="cd06259">
    <property type="entry name" value="YdcF-like"/>
    <property type="match status" value="1"/>
</dbReference>
<dbReference type="InterPro" id="IPR003848">
    <property type="entry name" value="DUF218"/>
</dbReference>
<evidence type="ECO:0000256" key="1">
    <source>
        <dbReference type="SAM" id="Phobius"/>
    </source>
</evidence>
<dbReference type="InterPro" id="IPR014729">
    <property type="entry name" value="Rossmann-like_a/b/a_fold"/>
</dbReference>
<feature type="transmembrane region" description="Helical" evidence="1">
    <location>
        <begin position="38"/>
        <end position="57"/>
    </location>
</feature>
<dbReference type="EMBL" id="UFRQ01000003">
    <property type="protein sequence ID" value="SUT94055.1"/>
    <property type="molecule type" value="Genomic_DNA"/>
</dbReference>
<evidence type="ECO:0000313" key="3">
    <source>
        <dbReference type="EMBL" id="SUT94055.1"/>
    </source>
</evidence>
<gene>
    <name evidence="3" type="ORF">NCTC10801_02098</name>
</gene>
<dbReference type="PANTHER" id="PTHR30336:SF4">
    <property type="entry name" value="ENVELOPE BIOGENESIS FACTOR ELYC"/>
    <property type="match status" value="1"/>
</dbReference>
<accession>A0A380TZE8</accession>
<proteinExistence type="predicted"/>
<protein>
    <submittedName>
        <fullName evidence="3">DUF218 domain</fullName>
    </submittedName>
</protein>
<organism evidence="3 4">
    <name type="scientific">[Actinobacillus] rossii</name>
    <dbReference type="NCBI Taxonomy" id="123820"/>
    <lineage>
        <taxon>Bacteria</taxon>
        <taxon>Pseudomonadati</taxon>
        <taxon>Pseudomonadota</taxon>
        <taxon>Gammaproteobacteria</taxon>
        <taxon>Pasteurellales</taxon>
        <taxon>Pasteurellaceae</taxon>
    </lineage>
</organism>